<protein>
    <recommendedName>
        <fullName evidence="3">Lipoprotein</fullName>
    </recommendedName>
</protein>
<sequence>MKNLILWAIPALFLFASCEKDNDFPRIENTTSGEKWTLQIGSSPAEVYSQLRELGTEKQFDAVAIVYRKPYSNPEDIQNIFGFYRSVTLETTSGVTERALIEFDQGKVSSIETGGALLDDASAWPKDTPDEITIHVDDPIDTMYEKLLAICQTAPYSDYQITLPDKSLERPFDPDMANYDEWAFSFTEDVSSGKVGKSSVRLFFNNQKLVRIRNEYSKHEIVY</sequence>
<dbReference type="PROSITE" id="PS51257">
    <property type="entry name" value="PROKAR_LIPOPROTEIN"/>
    <property type="match status" value="1"/>
</dbReference>
<dbReference type="RefSeq" id="WP_025866340.1">
    <property type="nucleotide sequence ID" value="NZ_BLAX01000001.1"/>
</dbReference>
<gene>
    <name evidence="1" type="ORF">PbJCM13498_34450</name>
</gene>
<dbReference type="AlphaFoldDB" id="A0A5M4B376"/>
<evidence type="ECO:0000313" key="1">
    <source>
        <dbReference type="EMBL" id="GET34582.1"/>
    </source>
</evidence>
<evidence type="ECO:0000313" key="2">
    <source>
        <dbReference type="Proteomes" id="UP000391834"/>
    </source>
</evidence>
<dbReference type="EMBL" id="BLAX01000001">
    <property type="protein sequence ID" value="GET34582.1"/>
    <property type="molecule type" value="Genomic_DNA"/>
</dbReference>
<name>A0A5M4B376_9BACT</name>
<keyword evidence="2" id="KW-1185">Reference proteome</keyword>
<reference evidence="1 2" key="1">
    <citation type="submission" date="2019-10" db="EMBL/GenBank/DDBJ databases">
        <title>Prolixibacter strains distinguished by the presence of nitrate reductase genes were adept at nitrate-dependent anaerobic corrosion of metallic iron and carbon steel.</title>
        <authorList>
            <person name="Iino T."/>
            <person name="Shono N."/>
            <person name="Ito K."/>
            <person name="Nakamura R."/>
            <person name="Sueoka K."/>
            <person name="Harayama S."/>
            <person name="Ohkuma M."/>
        </authorList>
    </citation>
    <scope>NUCLEOTIDE SEQUENCE [LARGE SCALE GENOMIC DNA]</scope>
    <source>
        <strain evidence="1 2">JCM 13498</strain>
    </source>
</reference>
<dbReference type="Proteomes" id="UP000391834">
    <property type="component" value="Unassembled WGS sequence"/>
</dbReference>
<organism evidence="1 2">
    <name type="scientific">Prolixibacter bellariivorans</name>
    <dbReference type="NCBI Taxonomy" id="314319"/>
    <lineage>
        <taxon>Bacteria</taxon>
        <taxon>Pseudomonadati</taxon>
        <taxon>Bacteroidota</taxon>
        <taxon>Bacteroidia</taxon>
        <taxon>Marinilabiliales</taxon>
        <taxon>Prolixibacteraceae</taxon>
        <taxon>Prolixibacter</taxon>
    </lineage>
</organism>
<comment type="caution">
    <text evidence="1">The sequence shown here is derived from an EMBL/GenBank/DDBJ whole genome shotgun (WGS) entry which is preliminary data.</text>
</comment>
<evidence type="ECO:0008006" key="3">
    <source>
        <dbReference type="Google" id="ProtNLM"/>
    </source>
</evidence>
<dbReference type="OrthoDB" id="1432787at2"/>
<accession>A0A5M4B376</accession>
<proteinExistence type="predicted"/>